<accession>A0A9K3PT95</accession>
<evidence type="ECO:0000313" key="1">
    <source>
        <dbReference type="EMBL" id="KAG7358975.1"/>
    </source>
</evidence>
<proteinExistence type="predicted"/>
<evidence type="ECO:0000313" key="2">
    <source>
        <dbReference type="Proteomes" id="UP000693970"/>
    </source>
</evidence>
<dbReference type="AlphaFoldDB" id="A0A9K3PT95"/>
<organism evidence="1 2">
    <name type="scientific">Nitzschia inconspicua</name>
    <dbReference type="NCBI Taxonomy" id="303405"/>
    <lineage>
        <taxon>Eukaryota</taxon>
        <taxon>Sar</taxon>
        <taxon>Stramenopiles</taxon>
        <taxon>Ochrophyta</taxon>
        <taxon>Bacillariophyta</taxon>
        <taxon>Bacillariophyceae</taxon>
        <taxon>Bacillariophycidae</taxon>
        <taxon>Bacillariales</taxon>
        <taxon>Bacillariaceae</taxon>
        <taxon>Nitzschia</taxon>
    </lineage>
</organism>
<gene>
    <name evidence="1" type="ORF">IV203_015564</name>
</gene>
<protein>
    <submittedName>
        <fullName evidence="1">Uncharacterized protein</fullName>
    </submittedName>
</protein>
<reference evidence="1" key="1">
    <citation type="journal article" date="2021" name="Sci. Rep.">
        <title>Diploid genomic architecture of Nitzschia inconspicua, an elite biomass production diatom.</title>
        <authorList>
            <person name="Oliver A."/>
            <person name="Podell S."/>
            <person name="Pinowska A."/>
            <person name="Traller J.C."/>
            <person name="Smith S.R."/>
            <person name="McClure R."/>
            <person name="Beliaev A."/>
            <person name="Bohutskyi P."/>
            <person name="Hill E.A."/>
            <person name="Rabines A."/>
            <person name="Zheng H."/>
            <person name="Allen L.Z."/>
            <person name="Kuo A."/>
            <person name="Grigoriev I.V."/>
            <person name="Allen A.E."/>
            <person name="Hazlebeck D."/>
            <person name="Allen E.E."/>
        </authorList>
    </citation>
    <scope>NUCLEOTIDE SEQUENCE</scope>
    <source>
        <strain evidence="1">Hildebrandi</strain>
    </source>
</reference>
<dbReference type="OrthoDB" id="49113at2759"/>
<dbReference type="EMBL" id="JAGRRH010000014">
    <property type="protein sequence ID" value="KAG7358975.1"/>
    <property type="molecule type" value="Genomic_DNA"/>
</dbReference>
<sequence length="345" mass="37243">MIPCSWKTDGSSGCEQVYVSDQDDGYTKIEVTATGGSPVNLLATLTTTDALPDSYWIQVRIVNKGDSVSVGVASPEEFLPGYKTKGMFYNGNLTNGSAALKTGYGPYLKSGDIVVLACTLSTSSVGASNVFAMTIYVNGQKIGRGFEIDTSHPDQRFLPCLAVRGKVELLAQLLEQQPDISAAGVPMHPLEGKWKVTSAKKSATGNEQIFPVKDGGGNDLSEKRDIVMNILPEMSPSGESALRVSLKIFNNLSILMRCTASPDQSVFDVTTMGGPAMTMMMPPPPYDILERDLSKAIVDHWQSFRLIGHPNAATELTITTAENDTMAHCVRFLNEEGPALTKYHH</sequence>
<name>A0A9K3PT95_9STRA</name>
<reference evidence="1" key="2">
    <citation type="submission" date="2021-04" db="EMBL/GenBank/DDBJ databases">
        <authorList>
            <person name="Podell S."/>
        </authorList>
    </citation>
    <scope>NUCLEOTIDE SEQUENCE</scope>
    <source>
        <strain evidence="1">Hildebrandi</strain>
    </source>
</reference>
<keyword evidence="2" id="KW-1185">Reference proteome</keyword>
<comment type="caution">
    <text evidence="1">The sequence shown here is derived from an EMBL/GenBank/DDBJ whole genome shotgun (WGS) entry which is preliminary data.</text>
</comment>
<dbReference type="Proteomes" id="UP000693970">
    <property type="component" value="Unassembled WGS sequence"/>
</dbReference>